<evidence type="ECO:0000259" key="2">
    <source>
        <dbReference type="Pfam" id="PF20152"/>
    </source>
</evidence>
<keyword evidence="1" id="KW-0812">Transmembrane</keyword>
<reference evidence="3" key="1">
    <citation type="submission" date="2020-11" db="EMBL/GenBank/DDBJ databases">
        <authorList>
            <person name="Koelle M."/>
            <person name="Horta M.A.C."/>
            <person name="Nowrousian M."/>
            <person name="Ohm R.A."/>
            <person name="Benz P."/>
            <person name="Pilgard A."/>
        </authorList>
    </citation>
    <scope>NUCLEOTIDE SEQUENCE</scope>
    <source>
        <strain evidence="3">FPRL280</strain>
    </source>
</reference>
<comment type="caution">
    <text evidence="3">The sequence shown here is derived from an EMBL/GenBank/DDBJ whole genome shotgun (WGS) entry which is preliminary data.</text>
</comment>
<dbReference type="Pfam" id="PF20152">
    <property type="entry name" value="DUF6534"/>
    <property type="match status" value="1"/>
</dbReference>
<keyword evidence="1" id="KW-1133">Transmembrane helix</keyword>
<evidence type="ECO:0000313" key="3">
    <source>
        <dbReference type="EMBL" id="KAF9801113.1"/>
    </source>
</evidence>
<evidence type="ECO:0000256" key="1">
    <source>
        <dbReference type="SAM" id="Phobius"/>
    </source>
</evidence>
<feature type="transmembrane region" description="Helical" evidence="1">
    <location>
        <begin position="138"/>
        <end position="165"/>
    </location>
</feature>
<feature type="transmembrane region" description="Helical" evidence="1">
    <location>
        <begin position="31"/>
        <end position="53"/>
    </location>
</feature>
<dbReference type="PANTHER" id="PTHR40465">
    <property type="entry name" value="CHROMOSOME 1, WHOLE GENOME SHOTGUN SEQUENCE"/>
    <property type="match status" value="1"/>
</dbReference>
<proteinExistence type="predicted"/>
<accession>A0A8H7TX61</accession>
<feature type="transmembrane region" description="Helical" evidence="1">
    <location>
        <begin position="65"/>
        <end position="83"/>
    </location>
</feature>
<reference evidence="3" key="2">
    <citation type="journal article" name="Front. Microbiol.">
        <title>Degradative Capacity of Two Strains of Rhodonia placenta: From Phenotype to Genotype.</title>
        <authorList>
            <person name="Kolle M."/>
            <person name="Horta M.A.C."/>
            <person name="Nowrousian M."/>
            <person name="Ohm R.A."/>
            <person name="Benz J.P."/>
            <person name="Pilgard A."/>
        </authorList>
    </citation>
    <scope>NUCLEOTIDE SEQUENCE</scope>
    <source>
        <strain evidence="3">FPRL280</strain>
    </source>
</reference>
<dbReference type="Proteomes" id="UP000639403">
    <property type="component" value="Unassembled WGS sequence"/>
</dbReference>
<protein>
    <recommendedName>
        <fullName evidence="2">DUF6534 domain-containing protein</fullName>
    </recommendedName>
</protein>
<organism evidence="3 4">
    <name type="scientific">Rhodonia placenta</name>
    <dbReference type="NCBI Taxonomy" id="104341"/>
    <lineage>
        <taxon>Eukaryota</taxon>
        <taxon>Fungi</taxon>
        <taxon>Dikarya</taxon>
        <taxon>Basidiomycota</taxon>
        <taxon>Agaricomycotina</taxon>
        <taxon>Agaricomycetes</taxon>
        <taxon>Polyporales</taxon>
        <taxon>Adustoporiaceae</taxon>
        <taxon>Rhodonia</taxon>
    </lineage>
</organism>
<dbReference type="PANTHER" id="PTHR40465:SF1">
    <property type="entry name" value="DUF6534 DOMAIN-CONTAINING PROTEIN"/>
    <property type="match status" value="1"/>
</dbReference>
<sequence>MELLQTTFQSAGVYAQLIVVYLPPNYIPLNLLTYGVPILSIFISVVVQWFYAWRISVISGRRLRWLAFLVVLLSLGQSAAGIVSTVMSGRQSGTHWEVSATPIMVWLGGSALVDIMIATSMSLLLHRHKTGDGQMDALINRLIVYVLETGASTAGVAVLTLALFIRDKIALQRYEDMYKDVQGPALPTLLCDLPYANTAMISLNNRAHLDRSPQTTHTTTDTFELTEPQFSSGQFCLPNPDWQDKTLEPAHSIQQNPVLINMRRDIVTSHTATDSIC</sequence>
<feature type="transmembrane region" description="Helical" evidence="1">
    <location>
        <begin position="103"/>
        <end position="126"/>
    </location>
</feature>
<dbReference type="InterPro" id="IPR045339">
    <property type="entry name" value="DUF6534"/>
</dbReference>
<feature type="domain" description="DUF6534" evidence="2">
    <location>
        <begin position="110"/>
        <end position="208"/>
    </location>
</feature>
<dbReference type="EMBL" id="JADOXO010000704">
    <property type="protein sequence ID" value="KAF9801113.1"/>
    <property type="molecule type" value="Genomic_DNA"/>
</dbReference>
<dbReference type="AlphaFoldDB" id="A0A8H7TX61"/>
<evidence type="ECO:0000313" key="4">
    <source>
        <dbReference type="Proteomes" id="UP000639403"/>
    </source>
</evidence>
<gene>
    <name evidence="3" type="ORF">IEO21_10207</name>
</gene>
<keyword evidence="1" id="KW-0472">Membrane</keyword>
<name>A0A8H7TX61_9APHY</name>